<dbReference type="Proteomes" id="UP000669133">
    <property type="component" value="Unassembled WGS sequence"/>
</dbReference>
<dbReference type="EMBL" id="JAEOAQ010000002">
    <property type="protein sequence ID" value="KAG5420789.1"/>
    <property type="molecule type" value="Genomic_DNA"/>
</dbReference>
<evidence type="ECO:0000256" key="1">
    <source>
        <dbReference type="SAM" id="MobiDB-lite"/>
    </source>
</evidence>
<dbReference type="GeneID" id="93651299"/>
<evidence type="ECO:0000313" key="2">
    <source>
        <dbReference type="EMBL" id="KAG5420789.1"/>
    </source>
</evidence>
<dbReference type="AlphaFoldDB" id="A0A8H7ZHT6"/>
<feature type="compositionally biased region" description="Polar residues" evidence="1">
    <location>
        <begin position="1"/>
        <end position="15"/>
    </location>
</feature>
<evidence type="ECO:0000313" key="3">
    <source>
        <dbReference type="Proteomes" id="UP000669133"/>
    </source>
</evidence>
<gene>
    <name evidence="2" type="ORF">I9W82_002670</name>
</gene>
<dbReference type="RefSeq" id="XP_067549905.1">
    <property type="nucleotide sequence ID" value="XM_067691551.1"/>
</dbReference>
<feature type="region of interest" description="Disordered" evidence="1">
    <location>
        <begin position="1"/>
        <end position="45"/>
    </location>
</feature>
<feature type="compositionally biased region" description="Acidic residues" evidence="1">
    <location>
        <begin position="27"/>
        <end position="44"/>
    </location>
</feature>
<comment type="caution">
    <text evidence="2">The sequence shown here is derived from an EMBL/GenBank/DDBJ whole genome shotgun (WGS) entry which is preliminary data.</text>
</comment>
<keyword evidence="3" id="KW-1185">Reference proteome</keyword>
<proteinExistence type="predicted"/>
<accession>A0A8H7ZHT6</accession>
<sequence>MSESMETSDVKQTMMNMPKVDVVIDNDMSDEDYEDEDEDEEDDEVMHIEERRMSAEEMEAEIKSFHMIQDFLNNKNKTLMQALADKDKEIAAMRDVIKKDFQVDYKYIKKDY</sequence>
<organism evidence="2 3">
    <name type="scientific">Candida metapsilosis</name>
    <dbReference type="NCBI Taxonomy" id="273372"/>
    <lineage>
        <taxon>Eukaryota</taxon>
        <taxon>Fungi</taxon>
        <taxon>Dikarya</taxon>
        <taxon>Ascomycota</taxon>
        <taxon>Saccharomycotina</taxon>
        <taxon>Pichiomycetes</taxon>
        <taxon>Debaryomycetaceae</taxon>
        <taxon>Candida/Lodderomyces clade</taxon>
        <taxon>Candida</taxon>
    </lineage>
</organism>
<reference evidence="2 3" key="1">
    <citation type="submission" date="2020-12" db="EMBL/GenBank/DDBJ databases">
        <title>Effect of drift, selection, and recombination on the evolution of hybrid genomes in Candida yeast pathogens.</title>
        <authorList>
            <person name="Mixao V."/>
            <person name="Ksiezopolska E."/>
            <person name="Saus E."/>
            <person name="Boekhout T."/>
            <person name="Gacser A."/>
            <person name="Gabaldon T."/>
        </authorList>
    </citation>
    <scope>NUCLEOTIDE SEQUENCE [LARGE SCALE GENOMIC DNA]</scope>
    <source>
        <strain evidence="2 3">BP57</strain>
    </source>
</reference>
<protein>
    <submittedName>
        <fullName evidence="2">Uncharacterized protein</fullName>
    </submittedName>
</protein>
<name>A0A8H7ZHT6_9ASCO</name>